<evidence type="ECO:0000313" key="1">
    <source>
        <dbReference type="Proteomes" id="UP001652625"/>
    </source>
</evidence>
<organism evidence="1 2">
    <name type="scientific">Hydra vulgaris</name>
    <name type="common">Hydra</name>
    <name type="synonym">Hydra attenuata</name>
    <dbReference type="NCBI Taxonomy" id="6087"/>
    <lineage>
        <taxon>Eukaryota</taxon>
        <taxon>Metazoa</taxon>
        <taxon>Cnidaria</taxon>
        <taxon>Hydrozoa</taxon>
        <taxon>Hydroidolina</taxon>
        <taxon>Anthoathecata</taxon>
        <taxon>Aplanulata</taxon>
        <taxon>Hydridae</taxon>
        <taxon>Hydra</taxon>
    </lineage>
</organism>
<dbReference type="InterPro" id="IPR012337">
    <property type="entry name" value="RNaseH-like_sf"/>
</dbReference>
<dbReference type="SUPFAM" id="SSF53098">
    <property type="entry name" value="Ribonuclease H-like"/>
    <property type="match status" value="1"/>
</dbReference>
<name>A0ABM4BZS0_HYDVU</name>
<accession>A0ABM4BZS0</accession>
<sequence length="333" mass="37090">MTQIVKKGISEEVNNSVFFSLSSDGNNDITLYGQTSIVLRYVTLAAEEAVVKEHLVSMVETGTTTGEGKSEKIKDEIKSVNVDIKKCIGMSFDGASNMQGINKGVITHLKQCSSMATNIYCGSHGTNLVMKVCAKSSVVSIHFFGTENKPGNVQKLKTFLYGNSRKRNNIFEKCKSLLKDANQSIELAATKSVRFSALQNATNQLLTLYQAVINCLEQISNDMELKMYIRSEGLLSRFQSYETIVTLCLFKEIFTILGPLNIILQGETLDFLFAIMSVDVSLEKLQVSRDSADQNVILSAVKVATEAQLEQQIFVKNRTRRKKRLDFDETEVE</sequence>
<dbReference type="Proteomes" id="UP001652625">
    <property type="component" value="Chromosome 06"/>
</dbReference>
<reference evidence="2" key="1">
    <citation type="submission" date="2025-08" db="UniProtKB">
        <authorList>
            <consortium name="RefSeq"/>
        </authorList>
    </citation>
    <scope>IDENTIFICATION</scope>
</reference>
<evidence type="ECO:0000313" key="2">
    <source>
        <dbReference type="RefSeq" id="XP_065654758.1"/>
    </source>
</evidence>
<dbReference type="RefSeq" id="XP_065654758.1">
    <property type="nucleotide sequence ID" value="XM_065798686.1"/>
</dbReference>
<dbReference type="PANTHER" id="PTHR45749">
    <property type="match status" value="1"/>
</dbReference>
<dbReference type="GeneID" id="136081375"/>
<proteinExistence type="predicted"/>
<gene>
    <name evidence="2" type="primary">LOC136081375</name>
</gene>
<keyword evidence="1" id="KW-1185">Reference proteome</keyword>
<dbReference type="PANTHER" id="PTHR45749:SF21">
    <property type="entry name" value="DUF4371 DOMAIN-CONTAINING PROTEIN"/>
    <property type="match status" value="1"/>
</dbReference>
<protein>
    <submittedName>
        <fullName evidence="2">Zinc finger MYM-type protein 6-like</fullName>
    </submittedName>
</protein>